<gene>
    <name evidence="9 11" type="primary">ddpX</name>
    <name evidence="11" type="ordered locus">ETA_27580</name>
</gene>
<evidence type="ECO:0000256" key="7">
    <source>
        <dbReference type="ARBA" id="ARBA00023049"/>
    </source>
</evidence>
<dbReference type="Gene3D" id="3.30.1380.10">
    <property type="match status" value="1"/>
</dbReference>
<keyword evidence="8 10" id="KW-0961">Cell wall biogenesis/degradation</keyword>
<keyword evidence="2 9" id="KW-0645">Protease</keyword>
<reference evidence="11 12" key="1">
    <citation type="journal article" date="2008" name="Environ. Microbiol.">
        <title>The genome of Erwinia tasmaniensis strain Et1/99, a non-pathogenic bacterium in the genus Erwinia.</title>
        <authorList>
            <person name="Kube M."/>
            <person name="Migdoll A.M."/>
            <person name="Mueller I."/>
            <person name="Kuhl H."/>
            <person name="Beck A."/>
            <person name="Reinhardt R."/>
            <person name="Geider K."/>
        </authorList>
    </citation>
    <scope>NUCLEOTIDE SEQUENCE [LARGE SCALE GENOMIC DNA]</scope>
    <source>
        <strain evidence="12">DSM 17950 / CFBP 7177 / CIP 109463 / NCPPB 4357 / Et1/99</strain>
    </source>
</reference>
<dbReference type="HOGENOM" id="CLU_060744_1_2_6"/>
<dbReference type="PANTHER" id="PTHR43126">
    <property type="entry name" value="D-ALANYL-D-ALANINE DIPEPTIDASE"/>
    <property type="match status" value="1"/>
</dbReference>
<name>B2VFU6_ERWT9</name>
<evidence type="ECO:0000256" key="9">
    <source>
        <dbReference type="HAMAP-Rule" id="MF_01924"/>
    </source>
</evidence>
<dbReference type="PIRSF" id="PIRSF026671">
    <property type="entry name" value="AA_dipeptidase"/>
    <property type="match status" value="1"/>
</dbReference>
<evidence type="ECO:0000313" key="11">
    <source>
        <dbReference type="EMBL" id="CAO97804.1"/>
    </source>
</evidence>
<evidence type="ECO:0000256" key="1">
    <source>
        <dbReference type="ARBA" id="ARBA00001362"/>
    </source>
</evidence>
<proteinExistence type="inferred from homology"/>
<feature type="binding site" evidence="9">
    <location>
        <position position="98"/>
    </location>
    <ligand>
        <name>Zn(2+)</name>
        <dbReference type="ChEBI" id="CHEBI:29105"/>
        <note>catalytic</note>
    </ligand>
</feature>
<evidence type="ECO:0000256" key="6">
    <source>
        <dbReference type="ARBA" id="ARBA00022997"/>
    </source>
</evidence>
<keyword evidence="4 9" id="KW-0378">Hydrolase</keyword>
<sequence>MMPFTPLVNIRVALPQVGIDLKYATADNITGQAIYCEDRCLLHPDAAAALARSVHIAQLAGFTLLIYDAYRPQQAQQNLWLSCSDPDYVMPPGLGSNHCRGTAVDVTLVDHENQIVDMGTGFDEMAPHSHAYHPAVSAQAQRHRLLLNGIMFGGGFCGIATEWWHFELPQAASYALLPEQFDCYPPASGG</sequence>
<organism evidence="11 12">
    <name type="scientific">Erwinia tasmaniensis (strain DSM 17950 / CFBP 7177 / CIP 109463 / NCPPB 4357 / Et1/99)</name>
    <dbReference type="NCBI Taxonomy" id="465817"/>
    <lineage>
        <taxon>Bacteria</taxon>
        <taxon>Pseudomonadati</taxon>
        <taxon>Pseudomonadota</taxon>
        <taxon>Gammaproteobacteria</taxon>
        <taxon>Enterobacterales</taxon>
        <taxon>Erwiniaceae</taxon>
        <taxon>Erwinia</taxon>
    </lineage>
</organism>
<evidence type="ECO:0000313" key="12">
    <source>
        <dbReference type="Proteomes" id="UP000001726"/>
    </source>
</evidence>
<dbReference type="Pfam" id="PF01427">
    <property type="entry name" value="Peptidase_M15"/>
    <property type="match status" value="1"/>
</dbReference>
<dbReference type="InterPro" id="IPR000755">
    <property type="entry name" value="A_A_dipeptidase"/>
</dbReference>
<dbReference type="KEGG" id="eta:ETA_27580"/>
<dbReference type="SUPFAM" id="SSF55166">
    <property type="entry name" value="Hedgehog/DD-peptidase"/>
    <property type="match status" value="1"/>
</dbReference>
<dbReference type="STRING" id="465817.ETA_27580"/>
<feature type="binding site" evidence="9">
    <location>
        <position position="165"/>
    </location>
    <ligand>
        <name>Zn(2+)</name>
        <dbReference type="ChEBI" id="CHEBI:29105"/>
        <note>catalytic</note>
    </ligand>
</feature>
<dbReference type="EMBL" id="CU468135">
    <property type="protein sequence ID" value="CAO97804.1"/>
    <property type="molecule type" value="Genomic_DNA"/>
</dbReference>
<dbReference type="EC" id="3.4.13.22" evidence="9 10"/>
<dbReference type="NCBIfam" id="NF007557">
    <property type="entry name" value="PRK10178.1"/>
    <property type="match status" value="1"/>
</dbReference>
<protein>
    <recommendedName>
        <fullName evidence="9 10">D-alanyl-D-alanine dipeptidase</fullName>
        <shortName evidence="9 10">D-Ala-D-Ala dipeptidase</shortName>
        <ecNumber evidence="9 10">3.4.13.22</ecNumber>
    </recommendedName>
</protein>
<comment type="cofactor">
    <cofactor evidence="9">
        <name>Zn(2+)</name>
        <dbReference type="ChEBI" id="CHEBI:29105"/>
    </cofactor>
    <text evidence="9">Binds 1 zinc ion per subunit.</text>
</comment>
<comment type="similarity">
    <text evidence="9 10">Belongs to the peptidase M15D family.</text>
</comment>
<evidence type="ECO:0000256" key="2">
    <source>
        <dbReference type="ARBA" id="ARBA00022670"/>
    </source>
</evidence>
<dbReference type="HAMAP" id="MF_01924">
    <property type="entry name" value="A_A_dipeptidase"/>
    <property type="match status" value="1"/>
</dbReference>
<dbReference type="eggNOG" id="COG2173">
    <property type="taxonomic scope" value="Bacteria"/>
</dbReference>
<keyword evidence="3 9" id="KW-0479">Metal-binding</keyword>
<dbReference type="GO" id="GO:0008237">
    <property type="term" value="F:metallopeptidase activity"/>
    <property type="evidence" value="ECO:0007669"/>
    <property type="project" value="UniProtKB-KW"/>
</dbReference>
<keyword evidence="12" id="KW-1185">Reference proteome</keyword>
<dbReference type="InterPro" id="IPR009045">
    <property type="entry name" value="Zn_M74/Hedgehog-like"/>
</dbReference>
<dbReference type="GO" id="GO:0006508">
    <property type="term" value="P:proteolysis"/>
    <property type="evidence" value="ECO:0007669"/>
    <property type="project" value="UniProtKB-KW"/>
</dbReference>
<keyword evidence="6 9" id="KW-0224">Dipeptidase</keyword>
<feature type="site" description="Transition state stabilizer" evidence="9">
    <location>
        <position position="71"/>
    </location>
</feature>
<dbReference type="GO" id="GO:0160237">
    <property type="term" value="F:D-Ala-D-Ala dipeptidase activity"/>
    <property type="evidence" value="ECO:0007669"/>
    <property type="project" value="UniProtKB-EC"/>
</dbReference>
<evidence type="ECO:0000256" key="8">
    <source>
        <dbReference type="ARBA" id="ARBA00023316"/>
    </source>
</evidence>
<feature type="active site" description="Proton donor/acceptor" evidence="9">
    <location>
        <position position="162"/>
    </location>
</feature>
<dbReference type="Proteomes" id="UP000001726">
    <property type="component" value="Chromosome"/>
</dbReference>
<dbReference type="RefSeq" id="WP_012442461.1">
    <property type="nucleotide sequence ID" value="NC_010694.1"/>
</dbReference>
<dbReference type="CDD" id="cd14840">
    <property type="entry name" value="D-Ala-D-Ala_dipeptidase_Aad"/>
    <property type="match status" value="1"/>
</dbReference>
<comment type="function">
    <text evidence="9 10">Catalyzes hydrolysis of the D-alanyl-D-alanine dipeptide.</text>
</comment>
<dbReference type="AlphaFoldDB" id="B2VFU6"/>
<feature type="binding site" evidence="9">
    <location>
        <position position="105"/>
    </location>
    <ligand>
        <name>Zn(2+)</name>
        <dbReference type="ChEBI" id="CHEBI:29105"/>
        <note>catalytic</note>
    </ligand>
</feature>
<evidence type="ECO:0000256" key="4">
    <source>
        <dbReference type="ARBA" id="ARBA00022801"/>
    </source>
</evidence>
<dbReference type="GO" id="GO:0008270">
    <property type="term" value="F:zinc ion binding"/>
    <property type="evidence" value="ECO:0007669"/>
    <property type="project" value="UniProtKB-UniRule"/>
</dbReference>
<keyword evidence="7 9" id="KW-0482">Metalloprotease</keyword>
<comment type="catalytic activity">
    <reaction evidence="1 9 10">
        <text>D-alanyl-D-alanine + H2O = 2 D-alanine</text>
        <dbReference type="Rhea" id="RHEA:20661"/>
        <dbReference type="ChEBI" id="CHEBI:15377"/>
        <dbReference type="ChEBI" id="CHEBI:57416"/>
        <dbReference type="ChEBI" id="CHEBI:57822"/>
        <dbReference type="EC" id="3.4.13.22"/>
    </reaction>
</comment>
<accession>B2VFU6</accession>
<dbReference type="PANTHER" id="PTHR43126:SF1">
    <property type="entry name" value="D-ALANYL-D-ALANINE DIPEPTIDASE"/>
    <property type="match status" value="1"/>
</dbReference>
<keyword evidence="5 9" id="KW-0862">Zinc</keyword>
<evidence type="ECO:0000256" key="3">
    <source>
        <dbReference type="ARBA" id="ARBA00022723"/>
    </source>
</evidence>
<evidence type="ECO:0000256" key="10">
    <source>
        <dbReference type="PIRNR" id="PIRNR026671"/>
    </source>
</evidence>
<evidence type="ECO:0000256" key="5">
    <source>
        <dbReference type="ARBA" id="ARBA00022833"/>
    </source>
</evidence>
<dbReference type="GO" id="GO:0071555">
    <property type="term" value="P:cell wall organization"/>
    <property type="evidence" value="ECO:0007669"/>
    <property type="project" value="UniProtKB-KW"/>
</dbReference>